<keyword evidence="1" id="KW-1185">Reference proteome</keyword>
<proteinExistence type="predicted"/>
<organism evidence="1 2">
    <name type="scientific">Strongyloides papillosus</name>
    <name type="common">Intestinal threadworm</name>
    <dbReference type="NCBI Taxonomy" id="174720"/>
    <lineage>
        <taxon>Eukaryota</taxon>
        <taxon>Metazoa</taxon>
        <taxon>Ecdysozoa</taxon>
        <taxon>Nematoda</taxon>
        <taxon>Chromadorea</taxon>
        <taxon>Rhabditida</taxon>
        <taxon>Tylenchina</taxon>
        <taxon>Panagrolaimomorpha</taxon>
        <taxon>Strongyloidoidea</taxon>
        <taxon>Strongyloididae</taxon>
        <taxon>Strongyloides</taxon>
    </lineage>
</organism>
<accession>A0A0N5C146</accession>
<sequence>MATNFADNLTQNEFIFRNLLVWRIVWSKNFLLNLMIALDLDKIYKSNEQCNNFQEIFYGKFEVHNTTKSHFDKFIM</sequence>
<reference evidence="2" key="1">
    <citation type="submission" date="2017-02" db="UniProtKB">
        <authorList>
            <consortium name="WormBaseParasite"/>
        </authorList>
    </citation>
    <scope>IDENTIFICATION</scope>
</reference>
<dbReference type="Proteomes" id="UP000046392">
    <property type="component" value="Unplaced"/>
</dbReference>
<evidence type="ECO:0000313" key="2">
    <source>
        <dbReference type="WBParaSite" id="SPAL_0001172500.1"/>
    </source>
</evidence>
<dbReference type="AlphaFoldDB" id="A0A0N5C146"/>
<name>A0A0N5C146_STREA</name>
<dbReference type="WBParaSite" id="SPAL_0001172500.1">
    <property type="protein sequence ID" value="SPAL_0001172500.1"/>
    <property type="gene ID" value="SPAL_0001172500"/>
</dbReference>
<evidence type="ECO:0000313" key="1">
    <source>
        <dbReference type="Proteomes" id="UP000046392"/>
    </source>
</evidence>
<protein>
    <submittedName>
        <fullName evidence="2">Uncharacterized protein</fullName>
    </submittedName>
</protein>